<keyword evidence="2" id="KW-1185">Reference proteome</keyword>
<protein>
    <submittedName>
        <fullName evidence="1">Uncharacterized protein</fullName>
    </submittedName>
</protein>
<dbReference type="EMBL" id="JAAALK010000082">
    <property type="protein sequence ID" value="KAG8083920.1"/>
    <property type="molecule type" value="Genomic_DNA"/>
</dbReference>
<reference evidence="1" key="1">
    <citation type="journal article" date="2021" name="bioRxiv">
        <title>Whole Genome Assembly and Annotation of Northern Wild Rice, Zizania palustris L., Supports a Whole Genome Duplication in the Zizania Genus.</title>
        <authorList>
            <person name="Haas M."/>
            <person name="Kono T."/>
            <person name="Macchietto M."/>
            <person name="Millas R."/>
            <person name="McGilp L."/>
            <person name="Shao M."/>
            <person name="Duquette J."/>
            <person name="Hirsch C.N."/>
            <person name="Kimball J."/>
        </authorList>
    </citation>
    <scope>NUCLEOTIDE SEQUENCE</scope>
    <source>
        <tissue evidence="1">Fresh leaf tissue</tissue>
    </source>
</reference>
<dbReference type="Proteomes" id="UP000729402">
    <property type="component" value="Unassembled WGS sequence"/>
</dbReference>
<evidence type="ECO:0000313" key="2">
    <source>
        <dbReference type="Proteomes" id="UP000729402"/>
    </source>
</evidence>
<name>A0A8J5TGS5_ZIZPA</name>
<reference evidence="1" key="2">
    <citation type="submission" date="2021-02" db="EMBL/GenBank/DDBJ databases">
        <authorList>
            <person name="Kimball J.A."/>
            <person name="Haas M.W."/>
            <person name="Macchietto M."/>
            <person name="Kono T."/>
            <person name="Duquette J."/>
            <person name="Shao M."/>
        </authorList>
    </citation>
    <scope>NUCLEOTIDE SEQUENCE</scope>
    <source>
        <tissue evidence="1">Fresh leaf tissue</tissue>
    </source>
</reference>
<evidence type="ECO:0000313" key="1">
    <source>
        <dbReference type="EMBL" id="KAG8083920.1"/>
    </source>
</evidence>
<comment type="caution">
    <text evidence="1">The sequence shown here is derived from an EMBL/GenBank/DDBJ whole genome shotgun (WGS) entry which is preliminary data.</text>
</comment>
<gene>
    <name evidence="1" type="ORF">GUJ93_ZPchr0010g7949</name>
</gene>
<proteinExistence type="predicted"/>
<accession>A0A8J5TGS5</accession>
<dbReference type="AlphaFoldDB" id="A0A8J5TGS5"/>
<sequence length="276" mass="31345">MWRASLVLALTLLDRSLYTHQRKVESVLLLALLLHGALQSGEGVWYRLQRPDNVFYRLESLNDIGEGNLLLHARPNTMADGRIRPDEVPGLFAEWAPWWRLSKRTWRSNGKSLHDISSPLDNQLVRELEGWVSSTKLVQFHPCGFSSWSVLPMDQHFLAASSQSALRDFQGLQAGSTMSNGRQCSRGLWRIPMIWLEKSNMEDIMNLGTTGNGAMQEAKPDPIISTECQLRVLAVILVFVVVLSLFQALADLEKEVILVTELLVYCRKMCSRIVWQ</sequence>
<organism evidence="1 2">
    <name type="scientific">Zizania palustris</name>
    <name type="common">Northern wild rice</name>
    <dbReference type="NCBI Taxonomy" id="103762"/>
    <lineage>
        <taxon>Eukaryota</taxon>
        <taxon>Viridiplantae</taxon>
        <taxon>Streptophyta</taxon>
        <taxon>Embryophyta</taxon>
        <taxon>Tracheophyta</taxon>
        <taxon>Spermatophyta</taxon>
        <taxon>Magnoliopsida</taxon>
        <taxon>Liliopsida</taxon>
        <taxon>Poales</taxon>
        <taxon>Poaceae</taxon>
        <taxon>BOP clade</taxon>
        <taxon>Oryzoideae</taxon>
        <taxon>Oryzeae</taxon>
        <taxon>Zizaniinae</taxon>
        <taxon>Zizania</taxon>
    </lineage>
</organism>